<dbReference type="Proteomes" id="UP001165960">
    <property type="component" value="Unassembled WGS sequence"/>
</dbReference>
<evidence type="ECO:0000313" key="2">
    <source>
        <dbReference type="Proteomes" id="UP001165960"/>
    </source>
</evidence>
<sequence>MNSHSKQPKEMSPFVIDKDLVGQYKKRFDESRIRVFDKYEILGFISSGTYGRVYKAVLKNKNDKTVFAIKKFKPEKEGEAAKHSGISQSACREIGVNLFLICF</sequence>
<keyword evidence="1" id="KW-0418">Kinase</keyword>
<keyword evidence="1" id="KW-0808">Transferase</keyword>
<dbReference type="EC" id="2.7.11.2" evidence="1"/>
<reference evidence="1" key="1">
    <citation type="submission" date="2022-04" db="EMBL/GenBank/DDBJ databases">
        <title>Genome of the entomopathogenic fungus Entomophthora muscae.</title>
        <authorList>
            <person name="Elya C."/>
            <person name="Lovett B.R."/>
            <person name="Lee E."/>
            <person name="Macias A.M."/>
            <person name="Hajek A.E."/>
            <person name="De Bivort B.L."/>
            <person name="Kasson M.T."/>
            <person name="De Fine Licht H.H."/>
            <person name="Stajich J.E."/>
        </authorList>
    </citation>
    <scope>NUCLEOTIDE SEQUENCE</scope>
    <source>
        <strain evidence="1">Berkeley</strain>
    </source>
</reference>
<gene>
    <name evidence="1" type="primary">SSN3_6</name>
    <name evidence="1" type="ORF">DSO57_1034246</name>
</gene>
<evidence type="ECO:0000313" key="1">
    <source>
        <dbReference type="EMBL" id="KAJ9087349.1"/>
    </source>
</evidence>
<protein>
    <submittedName>
        <fullName evidence="1">Cyclin-dependent protein kinase</fullName>
        <ecNumber evidence="1">2.7.11.2</ecNumber>
    </submittedName>
</protein>
<proteinExistence type="predicted"/>
<name>A0ACC2UKC4_9FUNG</name>
<organism evidence="1 2">
    <name type="scientific">Entomophthora muscae</name>
    <dbReference type="NCBI Taxonomy" id="34485"/>
    <lineage>
        <taxon>Eukaryota</taxon>
        <taxon>Fungi</taxon>
        <taxon>Fungi incertae sedis</taxon>
        <taxon>Zoopagomycota</taxon>
        <taxon>Entomophthoromycotina</taxon>
        <taxon>Entomophthoromycetes</taxon>
        <taxon>Entomophthorales</taxon>
        <taxon>Entomophthoraceae</taxon>
        <taxon>Entomophthora</taxon>
    </lineage>
</organism>
<dbReference type="EMBL" id="QTSX02000282">
    <property type="protein sequence ID" value="KAJ9087349.1"/>
    <property type="molecule type" value="Genomic_DNA"/>
</dbReference>
<comment type="caution">
    <text evidence="1">The sequence shown here is derived from an EMBL/GenBank/DDBJ whole genome shotgun (WGS) entry which is preliminary data.</text>
</comment>
<accession>A0ACC2UKC4</accession>
<keyword evidence="2" id="KW-1185">Reference proteome</keyword>